<accession>A0A4R6KLK6</accession>
<evidence type="ECO:0000256" key="1">
    <source>
        <dbReference type="SAM" id="MobiDB-lite"/>
    </source>
</evidence>
<organism evidence="2 3">
    <name type="scientific">Kribbella caucasensis</name>
    <dbReference type="NCBI Taxonomy" id="2512215"/>
    <lineage>
        <taxon>Bacteria</taxon>
        <taxon>Bacillati</taxon>
        <taxon>Actinomycetota</taxon>
        <taxon>Actinomycetes</taxon>
        <taxon>Propionibacteriales</taxon>
        <taxon>Kribbellaceae</taxon>
        <taxon>Kribbella</taxon>
    </lineage>
</organism>
<proteinExistence type="predicted"/>
<keyword evidence="3" id="KW-1185">Reference proteome</keyword>
<dbReference type="RefSeq" id="WP_133799238.1">
    <property type="nucleotide sequence ID" value="NZ_SNWQ01000003.1"/>
</dbReference>
<sequence length="139" mass="15256">MIRGRIIAESLKSGADLQVNDLRLVRLGRHEVSTSTLPVDERSEDADQHGAVDGQPTTWTFIDFEAPDTVADELAQVLTAALEPQLGWWADFTINETEHAIVFAERAFRYCIGDAAGRAEAVAWGRAAGTPEHQLDWGP</sequence>
<dbReference type="OrthoDB" id="4559210at2"/>
<dbReference type="AlphaFoldDB" id="A0A4R6KLK6"/>
<comment type="caution">
    <text evidence="2">The sequence shown here is derived from an EMBL/GenBank/DDBJ whole genome shotgun (WGS) entry which is preliminary data.</text>
</comment>
<evidence type="ECO:0000313" key="3">
    <source>
        <dbReference type="Proteomes" id="UP000295388"/>
    </source>
</evidence>
<reference evidence="2 3" key="1">
    <citation type="submission" date="2019-03" db="EMBL/GenBank/DDBJ databases">
        <title>Genomic Encyclopedia of Type Strains, Phase III (KMG-III): the genomes of soil and plant-associated and newly described type strains.</title>
        <authorList>
            <person name="Whitman W."/>
        </authorList>
    </citation>
    <scope>NUCLEOTIDE SEQUENCE [LARGE SCALE GENOMIC DNA]</scope>
    <source>
        <strain evidence="2 3">VKM Ac-2527</strain>
    </source>
</reference>
<dbReference type="EMBL" id="SNWQ01000003">
    <property type="protein sequence ID" value="TDO51265.1"/>
    <property type="molecule type" value="Genomic_DNA"/>
</dbReference>
<feature type="region of interest" description="Disordered" evidence="1">
    <location>
        <begin position="35"/>
        <end position="54"/>
    </location>
</feature>
<dbReference type="Proteomes" id="UP000295388">
    <property type="component" value="Unassembled WGS sequence"/>
</dbReference>
<name>A0A4R6KLK6_9ACTN</name>
<evidence type="ECO:0000313" key="2">
    <source>
        <dbReference type="EMBL" id="TDO51265.1"/>
    </source>
</evidence>
<gene>
    <name evidence="2" type="ORF">EV643_1032</name>
</gene>
<feature type="compositionally biased region" description="Basic and acidic residues" evidence="1">
    <location>
        <begin position="39"/>
        <end position="50"/>
    </location>
</feature>
<protein>
    <submittedName>
        <fullName evidence="2">Uncharacterized protein</fullName>
    </submittedName>
</protein>